<dbReference type="InterPro" id="IPR018062">
    <property type="entry name" value="HTH_AraC-typ_CS"/>
</dbReference>
<evidence type="ECO:0000256" key="1">
    <source>
        <dbReference type="ARBA" id="ARBA00023015"/>
    </source>
</evidence>
<dbReference type="SUPFAM" id="SSF46689">
    <property type="entry name" value="Homeodomain-like"/>
    <property type="match status" value="2"/>
</dbReference>
<dbReference type="Gene3D" id="2.60.120.10">
    <property type="entry name" value="Jelly Rolls"/>
    <property type="match status" value="1"/>
</dbReference>
<keyword evidence="1" id="KW-0805">Transcription regulation</keyword>
<dbReference type="SUPFAM" id="SSF51215">
    <property type="entry name" value="Regulatory protein AraC"/>
    <property type="match status" value="1"/>
</dbReference>
<proteinExistence type="predicted"/>
<dbReference type="PROSITE" id="PS00041">
    <property type="entry name" value="HTH_ARAC_FAMILY_1"/>
    <property type="match status" value="1"/>
</dbReference>
<protein>
    <submittedName>
        <fullName evidence="5">Helix-turn-helix domain-containing protein</fullName>
    </submittedName>
</protein>
<dbReference type="PANTHER" id="PTHR43280">
    <property type="entry name" value="ARAC-FAMILY TRANSCRIPTIONAL REGULATOR"/>
    <property type="match status" value="1"/>
</dbReference>
<feature type="domain" description="HTH araC/xylS-type" evidence="4">
    <location>
        <begin position="216"/>
        <end position="314"/>
    </location>
</feature>
<evidence type="ECO:0000313" key="5">
    <source>
        <dbReference type="EMBL" id="NOU73742.1"/>
    </source>
</evidence>
<evidence type="ECO:0000256" key="2">
    <source>
        <dbReference type="ARBA" id="ARBA00023125"/>
    </source>
</evidence>
<gene>
    <name evidence="5" type="ORF">GC098_20355</name>
</gene>
<keyword evidence="6" id="KW-1185">Reference proteome</keyword>
<keyword evidence="2" id="KW-0238">DNA-binding</keyword>
<dbReference type="InterPro" id="IPR009057">
    <property type="entry name" value="Homeodomain-like_sf"/>
</dbReference>
<comment type="caution">
    <text evidence="5">The sequence shown here is derived from an EMBL/GenBank/DDBJ whole genome shotgun (WGS) entry which is preliminary data.</text>
</comment>
<dbReference type="InterPro" id="IPR020449">
    <property type="entry name" value="Tscrpt_reg_AraC-type_HTH"/>
</dbReference>
<evidence type="ECO:0000313" key="6">
    <source>
        <dbReference type="Proteomes" id="UP000616779"/>
    </source>
</evidence>
<keyword evidence="3" id="KW-0804">Transcription</keyword>
<name>A0ABX1XYU8_9BACL</name>
<evidence type="ECO:0000259" key="4">
    <source>
        <dbReference type="PROSITE" id="PS01124"/>
    </source>
</evidence>
<sequence>MTLLTIDLTFLTMKEREGDPLMFILHPNTQRLEFSLQPRWIRHMDKPHDFSFGPVTNPFPVFWLILDGTRTIQIDEERYHVHKGDLIVFPPGLPYRLHTAEVGNNVRYLSLSCNLKLGPFDFHELYPFPKITAVSDGAVFDTLASQWTESAVCFEQFAALQEQHDSVGDSGGSADLTVSLTLLRIQGALYQWFAQLINLLIPQMPERLHAIDPRVVNACIYMQSHVQESIPLEKLAAHVYLSPSHFSYLFRNALGQPPAQYLRNYRIGVAKELLLQTSWSISEISQRVGYGELSEFSRAFRKSAGQSPQDYRREWRHADFR</sequence>
<dbReference type="InterPro" id="IPR003313">
    <property type="entry name" value="AraC-bd"/>
</dbReference>
<dbReference type="EMBL" id="WHOA01000135">
    <property type="protein sequence ID" value="NOU73742.1"/>
    <property type="molecule type" value="Genomic_DNA"/>
</dbReference>
<dbReference type="PRINTS" id="PR00032">
    <property type="entry name" value="HTHARAC"/>
</dbReference>
<accession>A0ABX1XYU8</accession>
<dbReference type="SMART" id="SM00342">
    <property type="entry name" value="HTH_ARAC"/>
    <property type="match status" value="1"/>
</dbReference>
<dbReference type="Pfam" id="PF02311">
    <property type="entry name" value="AraC_binding"/>
    <property type="match status" value="1"/>
</dbReference>
<dbReference type="InterPro" id="IPR037923">
    <property type="entry name" value="HTH-like"/>
</dbReference>
<reference evidence="5 6" key="1">
    <citation type="submission" date="2019-10" db="EMBL/GenBank/DDBJ databases">
        <title>Description of Paenibacillus terrestris sp. nov.</title>
        <authorList>
            <person name="Carlier A."/>
            <person name="Qi S."/>
        </authorList>
    </citation>
    <scope>NUCLEOTIDE SEQUENCE [LARGE SCALE GENOMIC DNA]</scope>
    <source>
        <strain evidence="5 6">LMG 31458</strain>
    </source>
</reference>
<dbReference type="InterPro" id="IPR014710">
    <property type="entry name" value="RmlC-like_jellyroll"/>
</dbReference>
<dbReference type="InterPro" id="IPR018060">
    <property type="entry name" value="HTH_AraC"/>
</dbReference>
<dbReference type="PROSITE" id="PS01124">
    <property type="entry name" value="HTH_ARAC_FAMILY_2"/>
    <property type="match status" value="1"/>
</dbReference>
<dbReference type="Pfam" id="PF12833">
    <property type="entry name" value="HTH_18"/>
    <property type="match status" value="1"/>
</dbReference>
<dbReference type="PANTHER" id="PTHR43280:SF2">
    <property type="entry name" value="HTH-TYPE TRANSCRIPTIONAL REGULATOR EXSA"/>
    <property type="match status" value="1"/>
</dbReference>
<dbReference type="Proteomes" id="UP000616779">
    <property type="component" value="Unassembled WGS sequence"/>
</dbReference>
<organism evidence="5 6">
    <name type="scientific">Paenibacillus phytorum</name>
    <dbReference type="NCBI Taxonomy" id="2654977"/>
    <lineage>
        <taxon>Bacteria</taxon>
        <taxon>Bacillati</taxon>
        <taxon>Bacillota</taxon>
        <taxon>Bacilli</taxon>
        <taxon>Bacillales</taxon>
        <taxon>Paenibacillaceae</taxon>
        <taxon>Paenibacillus</taxon>
    </lineage>
</organism>
<evidence type="ECO:0000256" key="3">
    <source>
        <dbReference type="ARBA" id="ARBA00023163"/>
    </source>
</evidence>
<dbReference type="Gene3D" id="1.10.10.60">
    <property type="entry name" value="Homeodomain-like"/>
    <property type="match status" value="2"/>
</dbReference>